<evidence type="ECO:0000256" key="1">
    <source>
        <dbReference type="SAM" id="MobiDB-lite"/>
    </source>
</evidence>
<feature type="compositionally biased region" description="Polar residues" evidence="1">
    <location>
        <begin position="1"/>
        <end position="18"/>
    </location>
</feature>
<protein>
    <submittedName>
        <fullName evidence="2">Uncharacterized protein</fullName>
    </submittedName>
</protein>
<feature type="non-terminal residue" evidence="2">
    <location>
        <position position="48"/>
    </location>
</feature>
<name>X0VCC3_9ZZZZ</name>
<feature type="region of interest" description="Disordered" evidence="1">
    <location>
        <begin position="1"/>
        <end position="48"/>
    </location>
</feature>
<sequence length="48" mass="4832">MPVPSNLETNPPASNLRSSEPALSVAEGATPEGGEAQSVTHLCPTCPS</sequence>
<evidence type="ECO:0000313" key="2">
    <source>
        <dbReference type="EMBL" id="GAG15779.1"/>
    </source>
</evidence>
<reference evidence="2" key="1">
    <citation type="journal article" date="2014" name="Front. Microbiol.">
        <title>High frequency of phylogenetically diverse reductive dehalogenase-homologous genes in deep subseafloor sedimentary metagenomes.</title>
        <authorList>
            <person name="Kawai M."/>
            <person name="Futagami T."/>
            <person name="Toyoda A."/>
            <person name="Takaki Y."/>
            <person name="Nishi S."/>
            <person name="Hori S."/>
            <person name="Arai W."/>
            <person name="Tsubouchi T."/>
            <person name="Morono Y."/>
            <person name="Uchiyama I."/>
            <person name="Ito T."/>
            <person name="Fujiyama A."/>
            <person name="Inagaki F."/>
            <person name="Takami H."/>
        </authorList>
    </citation>
    <scope>NUCLEOTIDE SEQUENCE</scope>
    <source>
        <strain evidence="2">Expedition CK06-06</strain>
    </source>
</reference>
<accession>X0VCC3</accession>
<gene>
    <name evidence="2" type="ORF">S01H1_52373</name>
</gene>
<proteinExistence type="predicted"/>
<organism evidence="2">
    <name type="scientific">marine sediment metagenome</name>
    <dbReference type="NCBI Taxonomy" id="412755"/>
    <lineage>
        <taxon>unclassified sequences</taxon>
        <taxon>metagenomes</taxon>
        <taxon>ecological metagenomes</taxon>
    </lineage>
</organism>
<dbReference type="AlphaFoldDB" id="X0VCC3"/>
<dbReference type="EMBL" id="BARS01033848">
    <property type="protein sequence ID" value="GAG15779.1"/>
    <property type="molecule type" value="Genomic_DNA"/>
</dbReference>
<comment type="caution">
    <text evidence="2">The sequence shown here is derived from an EMBL/GenBank/DDBJ whole genome shotgun (WGS) entry which is preliminary data.</text>
</comment>